<feature type="non-terminal residue" evidence="8">
    <location>
        <position position="1"/>
    </location>
</feature>
<dbReference type="AlphaFoldDB" id="A0AAD4H0E5"/>
<feature type="compositionally biased region" description="Acidic residues" evidence="6">
    <location>
        <begin position="236"/>
        <end position="254"/>
    </location>
</feature>
<dbReference type="PROSITE" id="PS50011">
    <property type="entry name" value="PROTEIN_KINASE_DOM"/>
    <property type="match status" value="1"/>
</dbReference>
<keyword evidence="3" id="KW-0547">Nucleotide-binding</keyword>
<organism evidence="8 9">
    <name type="scientific">Linnemannia exigua</name>
    <dbReference type="NCBI Taxonomy" id="604196"/>
    <lineage>
        <taxon>Eukaryota</taxon>
        <taxon>Fungi</taxon>
        <taxon>Fungi incertae sedis</taxon>
        <taxon>Mucoromycota</taxon>
        <taxon>Mortierellomycotina</taxon>
        <taxon>Mortierellomycetes</taxon>
        <taxon>Mortierellales</taxon>
        <taxon>Mortierellaceae</taxon>
        <taxon>Linnemannia</taxon>
    </lineage>
</organism>
<dbReference type="GO" id="GO:0004674">
    <property type="term" value="F:protein serine/threonine kinase activity"/>
    <property type="evidence" value="ECO:0007669"/>
    <property type="project" value="UniProtKB-KW"/>
</dbReference>
<dbReference type="PANTHER" id="PTHR24345">
    <property type="entry name" value="SERINE/THREONINE-PROTEIN KINASE PLK"/>
    <property type="match status" value="1"/>
</dbReference>
<dbReference type="Gene3D" id="1.10.510.10">
    <property type="entry name" value="Transferase(Phosphotransferase) domain 1"/>
    <property type="match status" value="1"/>
</dbReference>
<dbReference type="PANTHER" id="PTHR24345:SF0">
    <property type="entry name" value="CELL CYCLE SERINE_THREONINE-PROTEIN KINASE CDC5_MSD2"/>
    <property type="match status" value="1"/>
</dbReference>
<feature type="region of interest" description="Disordered" evidence="6">
    <location>
        <begin position="229"/>
        <end position="277"/>
    </location>
</feature>
<dbReference type="Proteomes" id="UP001194580">
    <property type="component" value="Unassembled WGS sequence"/>
</dbReference>
<keyword evidence="4 8" id="KW-0418">Kinase</keyword>
<feature type="compositionally biased region" description="Basic and acidic residues" evidence="6">
    <location>
        <begin position="307"/>
        <end position="322"/>
    </location>
</feature>
<comment type="caution">
    <text evidence="8">The sequence shown here is derived from an EMBL/GenBank/DDBJ whole genome shotgun (WGS) entry which is preliminary data.</text>
</comment>
<keyword evidence="2" id="KW-0808">Transferase</keyword>
<feature type="region of interest" description="Disordered" evidence="6">
    <location>
        <begin position="121"/>
        <end position="180"/>
    </location>
</feature>
<evidence type="ECO:0000256" key="6">
    <source>
        <dbReference type="SAM" id="MobiDB-lite"/>
    </source>
</evidence>
<gene>
    <name evidence="8" type="primary">CDC5_3</name>
    <name evidence="8" type="ORF">BGZ95_007397</name>
</gene>
<feature type="compositionally biased region" description="Acidic residues" evidence="6">
    <location>
        <begin position="328"/>
        <end position="341"/>
    </location>
</feature>
<evidence type="ECO:0000259" key="7">
    <source>
        <dbReference type="PROSITE" id="PS50011"/>
    </source>
</evidence>
<accession>A0AAD4H0E5</accession>
<dbReference type="EMBL" id="JAAAIL010003602">
    <property type="protein sequence ID" value="KAG0249837.1"/>
    <property type="molecule type" value="Genomic_DNA"/>
</dbReference>
<evidence type="ECO:0000256" key="3">
    <source>
        <dbReference type="ARBA" id="ARBA00022741"/>
    </source>
</evidence>
<protein>
    <submittedName>
        <fullName evidence="8">Cell cycle serine/threonine-protein kinase cdc5/MSD2</fullName>
    </submittedName>
</protein>
<keyword evidence="5" id="KW-0067">ATP-binding</keyword>
<evidence type="ECO:0000256" key="1">
    <source>
        <dbReference type="ARBA" id="ARBA00022527"/>
    </source>
</evidence>
<dbReference type="GO" id="GO:0005524">
    <property type="term" value="F:ATP binding"/>
    <property type="evidence" value="ECO:0007669"/>
    <property type="project" value="UniProtKB-KW"/>
</dbReference>
<dbReference type="SUPFAM" id="SSF56112">
    <property type="entry name" value="Protein kinase-like (PK-like)"/>
    <property type="match status" value="1"/>
</dbReference>
<feature type="region of interest" description="Disordered" evidence="6">
    <location>
        <begin position="307"/>
        <end position="341"/>
    </location>
</feature>
<dbReference type="Pfam" id="PF00069">
    <property type="entry name" value="Pkinase"/>
    <property type="match status" value="1"/>
</dbReference>
<reference evidence="8" key="1">
    <citation type="journal article" date="2020" name="Fungal Divers.">
        <title>Resolving the Mortierellaceae phylogeny through synthesis of multi-gene phylogenetics and phylogenomics.</title>
        <authorList>
            <person name="Vandepol N."/>
            <person name="Liber J."/>
            <person name="Desiro A."/>
            <person name="Na H."/>
            <person name="Kennedy M."/>
            <person name="Barry K."/>
            <person name="Grigoriev I.V."/>
            <person name="Miller A.N."/>
            <person name="O'Donnell K."/>
            <person name="Stajich J.E."/>
            <person name="Bonito G."/>
        </authorList>
    </citation>
    <scope>NUCLEOTIDE SEQUENCE</scope>
    <source>
        <strain evidence="8">NRRL 28262</strain>
    </source>
</reference>
<feature type="domain" description="Protein kinase" evidence="7">
    <location>
        <begin position="1"/>
        <end position="111"/>
    </location>
</feature>
<dbReference type="InterPro" id="IPR011009">
    <property type="entry name" value="Kinase-like_dom_sf"/>
</dbReference>
<evidence type="ECO:0000313" key="8">
    <source>
        <dbReference type="EMBL" id="KAG0249837.1"/>
    </source>
</evidence>
<keyword evidence="9" id="KW-1185">Reference proteome</keyword>
<evidence type="ECO:0000256" key="2">
    <source>
        <dbReference type="ARBA" id="ARBA00022679"/>
    </source>
</evidence>
<evidence type="ECO:0000256" key="5">
    <source>
        <dbReference type="ARBA" id="ARBA00022840"/>
    </source>
</evidence>
<name>A0AAD4H0E5_9FUNG</name>
<dbReference type="InterPro" id="IPR000719">
    <property type="entry name" value="Prot_kinase_dom"/>
</dbReference>
<sequence>GLKIGDFGQSALHLPDDKEEPDLPRYELRYAAPEQLQSGKGSFQVDVWSLGISLHEVVVGYSPILDDLFKLIPDERFQDLSKDCQDLICSMLTVDPKSRPAPAVLMDYAFFTRPLPPMAQQHHVHVLSQDGQERQEDEAEEVDQTAQVGRGDLSSLSKHQREEEVAGDEGGVSSNTPPKRRCLVLRESDVEYFSDVSSLADDDEALECGTGVQVAPIEAAACNAISKGGYSGHGEEENDFADDEKSETASDEGSQEGSEGVENGDSEPMGIPQYAGFDRDLIDYEKLQKGNQSHGSESVVAVVEKEDLGESSVDHGLSEHVENVSYTSDEDEDELIEVPPY</sequence>
<evidence type="ECO:0000313" key="9">
    <source>
        <dbReference type="Proteomes" id="UP001194580"/>
    </source>
</evidence>
<proteinExistence type="predicted"/>
<keyword evidence="1" id="KW-0723">Serine/threonine-protein kinase</keyword>
<evidence type="ECO:0000256" key="4">
    <source>
        <dbReference type="ARBA" id="ARBA00022777"/>
    </source>
</evidence>
<dbReference type="GO" id="GO:0005634">
    <property type="term" value="C:nucleus"/>
    <property type="evidence" value="ECO:0007669"/>
    <property type="project" value="TreeGrafter"/>
</dbReference>
<feature type="region of interest" description="Disordered" evidence="6">
    <location>
        <begin position="1"/>
        <end position="20"/>
    </location>
</feature>